<organism evidence="1">
    <name type="scientific">Cacopsylla melanoneura</name>
    <dbReference type="NCBI Taxonomy" id="428564"/>
    <lineage>
        <taxon>Eukaryota</taxon>
        <taxon>Metazoa</taxon>
        <taxon>Ecdysozoa</taxon>
        <taxon>Arthropoda</taxon>
        <taxon>Hexapoda</taxon>
        <taxon>Insecta</taxon>
        <taxon>Pterygota</taxon>
        <taxon>Neoptera</taxon>
        <taxon>Paraneoptera</taxon>
        <taxon>Hemiptera</taxon>
        <taxon>Sternorrhyncha</taxon>
        <taxon>Psylloidea</taxon>
        <taxon>Psyllidae</taxon>
        <taxon>Psyllinae</taxon>
        <taxon>Cacopsylla</taxon>
    </lineage>
</organism>
<name>A0A8D8UNY7_9HEMI</name>
<accession>A0A8D8UNY7</accession>
<protein>
    <submittedName>
        <fullName evidence="1">Uncharacterized protein</fullName>
    </submittedName>
</protein>
<sequence length="100" mass="11616">MSRSEKRFRVRLSNNRIAQSKKELEDEESLIPPSEMTLQEYALEYPEEAFNQFSGDDVLSRSVEGEGQLFNHLTGGHFNFSILILSKTTPWIFDFNIPFL</sequence>
<dbReference type="AlphaFoldDB" id="A0A8D8UNY7"/>
<dbReference type="EMBL" id="HBUF01344965">
    <property type="protein sequence ID" value="CAG6708360.1"/>
    <property type="molecule type" value="Transcribed_RNA"/>
</dbReference>
<proteinExistence type="predicted"/>
<dbReference type="EMBL" id="HBUF01344966">
    <property type="protein sequence ID" value="CAG6708361.1"/>
    <property type="molecule type" value="Transcribed_RNA"/>
</dbReference>
<reference evidence="1" key="1">
    <citation type="submission" date="2021-05" db="EMBL/GenBank/DDBJ databases">
        <authorList>
            <person name="Alioto T."/>
            <person name="Alioto T."/>
            <person name="Gomez Garrido J."/>
        </authorList>
    </citation>
    <scope>NUCLEOTIDE SEQUENCE</scope>
</reference>
<evidence type="ECO:0000313" key="1">
    <source>
        <dbReference type="EMBL" id="CAG6708361.1"/>
    </source>
</evidence>